<evidence type="ECO:0000313" key="2">
    <source>
        <dbReference type="EMBL" id="OAP42651.1"/>
    </source>
</evidence>
<comment type="caution">
    <text evidence="2">The sequence shown here is derived from an EMBL/GenBank/DDBJ whole genome shotgun (WGS) entry which is preliminary data.</text>
</comment>
<dbReference type="RefSeq" id="WP_064240488.1">
    <property type="nucleotide sequence ID" value="NZ_LPUX01000050.1"/>
</dbReference>
<dbReference type="EMBL" id="LPUX01000050">
    <property type="protein sequence ID" value="OAP42651.1"/>
    <property type="molecule type" value="Genomic_DNA"/>
</dbReference>
<dbReference type="InterPro" id="IPR000073">
    <property type="entry name" value="AB_hydrolase_1"/>
</dbReference>
<accession>A0A178Y5D1</accession>
<dbReference type="SUPFAM" id="SSF53474">
    <property type="entry name" value="alpha/beta-Hydrolases"/>
    <property type="match status" value="1"/>
</dbReference>
<dbReference type="GO" id="GO:0047372">
    <property type="term" value="F:monoacylglycerol lipase activity"/>
    <property type="evidence" value="ECO:0007669"/>
    <property type="project" value="TreeGrafter"/>
</dbReference>
<dbReference type="Gene3D" id="3.40.50.1820">
    <property type="entry name" value="alpha/beta hydrolase"/>
    <property type="match status" value="1"/>
</dbReference>
<protein>
    <submittedName>
        <fullName evidence="2">Hydrolase</fullName>
    </submittedName>
</protein>
<evidence type="ECO:0000313" key="3">
    <source>
        <dbReference type="Proteomes" id="UP000094025"/>
    </source>
</evidence>
<proteinExistence type="predicted"/>
<dbReference type="AlphaFoldDB" id="A0A178Y5D1"/>
<dbReference type="STRING" id="1472378.AU381_15875"/>
<name>A0A178Y5D1_9HYPH</name>
<dbReference type="OrthoDB" id="9785847at2"/>
<evidence type="ECO:0000259" key="1">
    <source>
        <dbReference type="Pfam" id="PF12697"/>
    </source>
</evidence>
<keyword evidence="2" id="KW-0378">Hydrolase</keyword>
<dbReference type="PANTHER" id="PTHR43798:SF5">
    <property type="entry name" value="MONOACYLGLYCEROL LIPASE ABHD6"/>
    <property type="match status" value="1"/>
</dbReference>
<dbReference type="InterPro" id="IPR029058">
    <property type="entry name" value="AB_hydrolase_fold"/>
</dbReference>
<feature type="domain" description="AB hydrolase-1" evidence="1">
    <location>
        <begin position="87"/>
        <end position="284"/>
    </location>
</feature>
<dbReference type="GO" id="GO:0046464">
    <property type="term" value="P:acylglycerol catabolic process"/>
    <property type="evidence" value="ECO:0007669"/>
    <property type="project" value="TreeGrafter"/>
</dbReference>
<dbReference type="InterPro" id="IPR050266">
    <property type="entry name" value="AB_hydrolase_sf"/>
</dbReference>
<dbReference type="GO" id="GO:0016020">
    <property type="term" value="C:membrane"/>
    <property type="evidence" value="ECO:0007669"/>
    <property type="project" value="TreeGrafter"/>
</dbReference>
<dbReference type="Proteomes" id="UP000094025">
    <property type="component" value="Unassembled WGS sequence"/>
</dbReference>
<dbReference type="PANTHER" id="PTHR43798">
    <property type="entry name" value="MONOACYLGLYCEROL LIPASE"/>
    <property type="match status" value="1"/>
</dbReference>
<keyword evidence="3" id="KW-1185">Reference proteome</keyword>
<dbReference type="Pfam" id="PF12697">
    <property type="entry name" value="Abhydrolase_6"/>
    <property type="match status" value="1"/>
</dbReference>
<organism evidence="2 3">
    <name type="scientific">Sinorhizobium glycinis</name>
    <dbReference type="NCBI Taxonomy" id="1472378"/>
    <lineage>
        <taxon>Bacteria</taxon>
        <taxon>Pseudomonadati</taxon>
        <taxon>Pseudomonadota</taxon>
        <taxon>Alphaproteobacteria</taxon>
        <taxon>Hyphomicrobiales</taxon>
        <taxon>Rhizobiaceae</taxon>
        <taxon>Sinorhizobium/Ensifer group</taxon>
        <taxon>Sinorhizobium</taxon>
    </lineage>
</organism>
<reference evidence="2 3" key="1">
    <citation type="journal article" date="2016" name="Int. J. Syst. Evol. Microbiol.">
        <title>Ensifer glycinis sp. nov., an novel rhizobial species associated with Glycine spp.</title>
        <authorList>
            <person name="Yan H."/>
            <person name="Yan J."/>
            <person name="Sui X.H."/>
            <person name="Wang E.T."/>
            <person name="Chen W.X."/>
            <person name="Zhang X.X."/>
            <person name="Chen W.F."/>
        </authorList>
    </citation>
    <scope>NUCLEOTIDE SEQUENCE [LARGE SCALE GENOMIC DNA]</scope>
    <source>
        <strain evidence="2 3">CCBAU 23380</strain>
    </source>
</reference>
<gene>
    <name evidence="2" type="ORF">AU381_15875</name>
</gene>
<sequence length="305" mass="32136">MASFATQVIRLSLKAVSAISPAAAGELAFRIFCLTPNRKPKNGKERTLLKAAAPLMRQSRKVTLSFAGGWVSARHFQGRGGGGGPRVLLTHGWGSRSDYLSAMIDGLLAAGAEVVALDWPGHGASPGRSLTMPQAVRAIDAAWRHFDGFDAGIGHSFGGAGLACAAGGVLCDVPARVPAKLVLVGAPSEMAWLFKGFGTIMGLAPAAQTAFEGMVERLSGRRVEGFDAARVLGALRRPVLVVHAQDDKEVSADHARRYGAIGPNVELHWANGLGHRRIVSAPAVIEKIVAFLGESEERARLRKIA</sequence>